<protein>
    <submittedName>
        <fullName evidence="3">Cytochrome P450</fullName>
    </submittedName>
</protein>
<dbReference type="PANTHER" id="PTHR46696">
    <property type="entry name" value="P450, PUTATIVE (EUROFUNG)-RELATED"/>
    <property type="match status" value="1"/>
</dbReference>
<dbReference type="Proteomes" id="UP000657592">
    <property type="component" value="Unassembled WGS sequence"/>
</dbReference>
<accession>A0A917IG26</accession>
<dbReference type="Pfam" id="PF00067">
    <property type="entry name" value="p450"/>
    <property type="match status" value="1"/>
</dbReference>
<gene>
    <name evidence="3" type="ORF">GCM10010921_27550</name>
</gene>
<dbReference type="InterPro" id="IPR036396">
    <property type="entry name" value="Cyt_P450_sf"/>
</dbReference>
<keyword evidence="2" id="KW-0349">Heme</keyword>
<dbReference type="EMBL" id="BMJY01000017">
    <property type="protein sequence ID" value="GGH49418.1"/>
    <property type="molecule type" value="Genomic_DNA"/>
</dbReference>
<dbReference type="Gene3D" id="1.10.630.10">
    <property type="entry name" value="Cytochrome P450"/>
    <property type="match status" value="1"/>
</dbReference>
<dbReference type="AlphaFoldDB" id="A0A917IG26"/>
<dbReference type="PANTHER" id="PTHR46696:SF1">
    <property type="entry name" value="CYTOCHROME P450 YJIB-RELATED"/>
    <property type="match status" value="1"/>
</dbReference>
<reference evidence="3" key="2">
    <citation type="submission" date="2020-09" db="EMBL/GenBank/DDBJ databases">
        <authorList>
            <person name="Sun Q."/>
            <person name="Zhou Y."/>
        </authorList>
    </citation>
    <scope>NUCLEOTIDE SEQUENCE</scope>
    <source>
        <strain evidence="3">CGMCC 1.15794</strain>
    </source>
</reference>
<evidence type="ECO:0000313" key="3">
    <source>
        <dbReference type="EMBL" id="GGH49418.1"/>
    </source>
</evidence>
<evidence type="ECO:0000256" key="2">
    <source>
        <dbReference type="RuleBase" id="RU000461"/>
    </source>
</evidence>
<comment type="similarity">
    <text evidence="1 2">Belongs to the cytochrome P450 family.</text>
</comment>
<dbReference type="PRINTS" id="PR00359">
    <property type="entry name" value="BP450"/>
</dbReference>
<dbReference type="SUPFAM" id="SSF48264">
    <property type="entry name" value="Cytochrome P450"/>
    <property type="match status" value="1"/>
</dbReference>
<dbReference type="GO" id="GO:0016705">
    <property type="term" value="F:oxidoreductase activity, acting on paired donors, with incorporation or reduction of molecular oxygen"/>
    <property type="evidence" value="ECO:0007669"/>
    <property type="project" value="InterPro"/>
</dbReference>
<dbReference type="GO" id="GO:0004497">
    <property type="term" value="F:monooxygenase activity"/>
    <property type="evidence" value="ECO:0007669"/>
    <property type="project" value="UniProtKB-KW"/>
</dbReference>
<proteinExistence type="inferred from homology"/>
<keyword evidence="2" id="KW-0503">Monooxygenase</keyword>
<evidence type="ECO:0000313" key="4">
    <source>
        <dbReference type="Proteomes" id="UP000657592"/>
    </source>
</evidence>
<keyword evidence="2" id="KW-0408">Iron</keyword>
<sequence>MVEDGRLDKGVNVNGTATERGAAALDLDPFSIESLSDFHAVDEAIREAGDIVFLPQYGVWFTGRYEVVERVFRDYETFESSAGTGMTNIKQKENWRKPSLLLDNDPPSHTKYRRVMTSVLSQRVVRRLTEDFQRTADELVASVVARGEFNAAKDLAEAYPLTVLPDAVGISPEGREHLLPYSNLNFNAMGPRNELYHRAVEEAGDAGKFVAWQMRREALAPGGLGQTIYGYVDEGEIAEEDAGMLVRTFLSAGVDTTIFGIQFALKGLAENPEAWAALRADPSIARKAFEEGLRWNAPSPYIGRTAARDADVGGVRIAAGEKVIMALGAANRDPRRWERPEQYDLARDTSGHLAFGTGIHGCVGQMMARMEATCLLSALARQVDTIELIGESQPFFSNWLRGFTDLPMRVTTR</sequence>
<dbReference type="GO" id="GO:0005506">
    <property type="term" value="F:iron ion binding"/>
    <property type="evidence" value="ECO:0007669"/>
    <property type="project" value="InterPro"/>
</dbReference>
<reference evidence="3" key="1">
    <citation type="journal article" date="2014" name="Int. J. Syst. Evol. Microbiol.">
        <title>Complete genome sequence of Corynebacterium casei LMG S-19264T (=DSM 44701T), isolated from a smear-ripened cheese.</title>
        <authorList>
            <consortium name="US DOE Joint Genome Institute (JGI-PGF)"/>
            <person name="Walter F."/>
            <person name="Albersmeier A."/>
            <person name="Kalinowski J."/>
            <person name="Ruckert C."/>
        </authorList>
    </citation>
    <scope>NUCLEOTIDE SEQUENCE</scope>
    <source>
        <strain evidence="3">CGMCC 1.15794</strain>
    </source>
</reference>
<dbReference type="InterPro" id="IPR001128">
    <property type="entry name" value="Cyt_P450"/>
</dbReference>
<comment type="caution">
    <text evidence="3">The sequence shown here is derived from an EMBL/GenBank/DDBJ whole genome shotgun (WGS) entry which is preliminary data.</text>
</comment>
<dbReference type="PROSITE" id="PS00086">
    <property type="entry name" value="CYTOCHROME_P450"/>
    <property type="match status" value="1"/>
</dbReference>
<keyword evidence="4" id="KW-1185">Reference proteome</keyword>
<keyword evidence="2" id="KW-0479">Metal-binding</keyword>
<organism evidence="3 4">
    <name type="scientific">Microbacterium album</name>
    <dbReference type="NCBI Taxonomy" id="2053191"/>
    <lineage>
        <taxon>Bacteria</taxon>
        <taxon>Bacillati</taxon>
        <taxon>Actinomycetota</taxon>
        <taxon>Actinomycetes</taxon>
        <taxon>Micrococcales</taxon>
        <taxon>Microbacteriaceae</taxon>
        <taxon>Microbacterium</taxon>
    </lineage>
</organism>
<dbReference type="InterPro" id="IPR017972">
    <property type="entry name" value="Cyt_P450_CS"/>
</dbReference>
<keyword evidence="2" id="KW-0560">Oxidoreductase</keyword>
<dbReference type="GO" id="GO:0020037">
    <property type="term" value="F:heme binding"/>
    <property type="evidence" value="ECO:0007669"/>
    <property type="project" value="InterPro"/>
</dbReference>
<name>A0A917IG26_9MICO</name>
<dbReference type="InterPro" id="IPR002397">
    <property type="entry name" value="Cyt_P450_B"/>
</dbReference>
<evidence type="ECO:0000256" key="1">
    <source>
        <dbReference type="ARBA" id="ARBA00010617"/>
    </source>
</evidence>